<dbReference type="PANTHER" id="PTHR32387:SF0">
    <property type="entry name" value="PROTEIN NO VEIN"/>
    <property type="match status" value="1"/>
</dbReference>
<dbReference type="Gene3D" id="3.40.50.150">
    <property type="entry name" value="Vaccinia Virus protein VP39"/>
    <property type="match status" value="1"/>
</dbReference>
<feature type="compositionally biased region" description="Basic and acidic residues" evidence="4">
    <location>
        <begin position="2917"/>
        <end position="2935"/>
    </location>
</feature>
<feature type="region of interest" description="Disordered" evidence="4">
    <location>
        <begin position="2098"/>
        <end position="2123"/>
    </location>
</feature>
<evidence type="ECO:0000256" key="2">
    <source>
        <dbReference type="ARBA" id="ARBA00022679"/>
    </source>
</evidence>
<dbReference type="EMBL" id="CDMY01000400">
    <property type="protein sequence ID" value="CEM10068.1"/>
    <property type="molecule type" value="Genomic_DNA"/>
</dbReference>
<evidence type="ECO:0000313" key="6">
    <source>
        <dbReference type="Proteomes" id="UP000041254"/>
    </source>
</evidence>
<feature type="compositionally biased region" description="Acidic residues" evidence="4">
    <location>
        <begin position="2741"/>
        <end position="2753"/>
    </location>
</feature>
<keyword evidence="3" id="KW-0949">S-adenosyl-L-methionine</keyword>
<feature type="compositionally biased region" description="Basic and acidic residues" evidence="4">
    <location>
        <begin position="2852"/>
        <end position="2889"/>
    </location>
</feature>
<feature type="region of interest" description="Disordered" evidence="4">
    <location>
        <begin position="1901"/>
        <end position="1922"/>
    </location>
</feature>
<dbReference type="STRING" id="1169540.A0A0G4FAZ0"/>
<feature type="compositionally biased region" description="Polar residues" evidence="4">
    <location>
        <begin position="2937"/>
        <end position="2949"/>
    </location>
</feature>
<dbReference type="Pfam" id="PF00145">
    <property type="entry name" value="DNA_methylase"/>
    <property type="match status" value="1"/>
</dbReference>
<keyword evidence="2 3" id="KW-0808">Transferase</keyword>
<dbReference type="VEuPathDB" id="CryptoDB:Vbra_14856"/>
<dbReference type="InterPro" id="IPR029063">
    <property type="entry name" value="SAM-dependent_MTases_sf"/>
</dbReference>
<accession>A0A0G4FAZ0</accession>
<dbReference type="InterPro" id="IPR052957">
    <property type="entry name" value="Auxin_embryo_med"/>
</dbReference>
<feature type="compositionally biased region" description="Basic and acidic residues" evidence="4">
    <location>
        <begin position="2781"/>
        <end position="2800"/>
    </location>
</feature>
<evidence type="ECO:0000256" key="4">
    <source>
        <dbReference type="SAM" id="MobiDB-lite"/>
    </source>
</evidence>
<proteinExistence type="inferred from homology"/>
<keyword evidence="6" id="KW-1185">Reference proteome</keyword>
<feature type="compositionally biased region" description="Basic residues" evidence="4">
    <location>
        <begin position="2890"/>
        <end position="2900"/>
    </location>
</feature>
<feature type="region of interest" description="Disordered" evidence="4">
    <location>
        <begin position="1114"/>
        <end position="1164"/>
    </location>
</feature>
<evidence type="ECO:0008006" key="7">
    <source>
        <dbReference type="Google" id="ProtNLM"/>
    </source>
</evidence>
<feature type="region of interest" description="Disordered" evidence="4">
    <location>
        <begin position="2700"/>
        <end position="2949"/>
    </location>
</feature>
<dbReference type="InParanoid" id="A0A0G4FAZ0"/>
<dbReference type="Proteomes" id="UP000041254">
    <property type="component" value="Unassembled WGS sequence"/>
</dbReference>
<dbReference type="InterPro" id="IPR036890">
    <property type="entry name" value="HATPase_C_sf"/>
</dbReference>
<dbReference type="GO" id="GO:0008168">
    <property type="term" value="F:methyltransferase activity"/>
    <property type="evidence" value="ECO:0007669"/>
    <property type="project" value="UniProtKB-KW"/>
</dbReference>
<dbReference type="SUPFAM" id="SSF55874">
    <property type="entry name" value="ATPase domain of HSP90 chaperone/DNA topoisomerase II/histidine kinase"/>
    <property type="match status" value="1"/>
</dbReference>
<dbReference type="OrthoDB" id="1262810at2759"/>
<keyword evidence="1 3" id="KW-0489">Methyltransferase</keyword>
<evidence type="ECO:0000313" key="5">
    <source>
        <dbReference type="EMBL" id="CEM10068.1"/>
    </source>
</evidence>
<dbReference type="PROSITE" id="PS51679">
    <property type="entry name" value="SAM_MT_C5"/>
    <property type="match status" value="1"/>
</dbReference>
<reference evidence="5 6" key="1">
    <citation type="submission" date="2014-11" db="EMBL/GenBank/DDBJ databases">
        <authorList>
            <person name="Zhu J."/>
            <person name="Qi W."/>
            <person name="Song R."/>
        </authorList>
    </citation>
    <scope>NUCLEOTIDE SEQUENCE [LARGE SCALE GENOMIC DNA]</scope>
</reference>
<comment type="caution">
    <text evidence="3">Lacks conserved residue(s) required for the propagation of feature annotation.</text>
</comment>
<feature type="compositionally biased region" description="Low complexity" evidence="4">
    <location>
        <begin position="2801"/>
        <end position="2830"/>
    </location>
</feature>
<dbReference type="Gene3D" id="3.90.120.10">
    <property type="entry name" value="DNA Methylase, subunit A, domain 2"/>
    <property type="match status" value="1"/>
</dbReference>
<sequence>MARRQLERTYREGMAPEQHIDAMRVKRKVGEPLEKLKEFSEIIKMLNEGSTGLAERIYSENDHCVEELIQNVRDAQLSLSDGELGDLDIRLLKSDPFNAMNVKLIASEQKCAFPPDKSLKQDNGCLILCYNERGFRWQDVESICFIGESTKREGSGKFVGEKGQGFKAVFNIANFAYVLSDQPSSQYFFRLREHKHPLCGVKYCYNERGFRWQDVESICFIGESTKREGSGKFVGEKGQGFKAVFNIANFAYVLSDQPSSQYFFRLREHKHPLCGVKYIVPDYLPRASLPEEVTTIMKGRTCLCLSMKKDDRIDAYDIIHKKIAEKLQPECFLFLDKPDKIKITAEHKTKRRVEKVLMRTVTQHGENYQVIQLSVAEGGSTHSRRYLLVEQEKQVPQEIRDATETRKSAERRAVWVAFNLDDNDKQNVAGFLPIARLPSLFTYLPTAQERTGLPALVNADWRLASNRETLESGSGAWNAWLRDELVIPTYVEALGVVSSLAAFAHLLPRFIPQQEGSQPSKHFAKVAENIITQVTDGSDGPLKLLWCGDWDQDQSLRVSGDKSFIPDVKKTKRATGEEDIVTEFRQMEKKLLPNDGDCVSFERANGIVWEKYADSCDDWIDRLGEIGVEVPVSAKKFVEWLHTDTAKEGFLQAEEDVWVQIYEFFSLQAFKSRNADFRNNIVPIFPLRTLDGEIKTKSQGVLFKDGVALKPPVDGVGCSVLAKECLPTKEKSEVAHSFTTEVLGVTAFDIRMYLLDLRSKIDQAHTDPLAPARRKKATDEQKLELTPEQRAKLFWWLDDLHSKMMIQNKPALGSLTDIASVIPDTLRVDGNGNFVPKAVVDGELRPEGVIFMPNLEGKWPLLYGKDVDETMKAMAAASGGGGGGGKKKGGASSSEKAALASPMLCLHDAFIACRPDGMTVHEAKRRLAKAFESCVVDLVHWGTGAGQAAAVSKTIADISDPNMAMDKLADLARVPLAERATTEEEKIRYLRSTGVFAAWEHVTVKTSVILEKPLLLTPRAPQFLVGKFLGKLDRTPDKEKNDKTKATLLLNHLCAFYGPLSLSRLSVANESKKKTDATRVEVGGLMLGEIGFFAIFAHWLPAIMLDIKESQQQQQKATATAQQQHNKGRMEGGRGAGQQQQQMGGRLKRPQPPAPPVAEKPAAAAAATEKIEKAIWAPPAVVFDRSLIPPHLTTDTHVTHIPLLDVADNELQGDGCGFSDAVGLTAGIPNVTVEHLVHKLIGLSRLSALHLPEDLPHQIVAAVAMLTYRMIAHKAKKDTDGPRLREAFEKDELLIVGKTWKRRSQVIFDTGGEQQQRRGGPQQHQYGRYMVLKPHGYEGDDIRSLIQMLDIPLEPPLSVHCDYYIDLQNRLLQRGAGAAGGAVPSAGHQAMQGTLHAMKASLRHIADELTRSGNRAELPESFMREAMVVTDSGKLAACSSAVVVDSDFWRRPVDPLSDQLSLAFTGYMMQGQLSDGFMHLYKSLGVRQLSHYLTCFPDGRGEETTVPVPQLLSDAVKRAFVQLLCEDKSEQAVMSCLSSPRTNTDMPLGAFLCAKEAYCSGVRASWRIMDWQTDTADRDTDKAPLPMLSTDDLPVQGAFRLRTRPFRLLLCEEYLARSGKSPSTDMRGDMQLFDHLVHQLAAEFRLSKDAKSKLRSLLSEPKLVTLDEVSTAVDSKINQVLRDPEKWVEDSMGPEEQPDHYQQEQQHLGLFGRDIIRQGFDESARADDMLTTDALHTNEGRHRGVFYNSGRRLGQSASLGRTRILSGNLPEISGVRPLSRTQLMTREREKLNKKGPKGQVLMKRPKFSEKVKRQSPLEFEVSWTDCPGADKYMLQIFDRSSALDPTKTPEERAEYAENPIDAFVLDKDTRKKLITKGETRKLEHLHLYELFVTALYKKSDDETDKDKEQQQQQQDDTHEDDKYIKVKCDRAVSYSTNLSTPKWKMQAVKRLIDGIDADEWVASRREGMQPFTATIKLAWDRVEGAEGYDVYVILSSPSFPFGRSPKRFELKHDKTSITLDELRHEEARLACHVKIRAFHKKQESSVSSITSSDWSALITLLPFGGVHMTTVDTLEESDTPHDDAAAEEIEKVWKDVKRTSKKGGRKRRNNNDMDEDDESTQWAKGELPIELAKDCEYIHLAEKPDEPMEHSATVEPGCLSPGVHVAFHPHAYEDTGGMLARVKQVADDATALTIDRLYIFPRMCAFMRTHIAGNTREVLCRSIADRSVLISHVSRVVNVQETDPWGIPDTQDAMDTDEAAADEYFCRYKIDRLATQTMHNGLVTYSVSVSPLIESPKRPLFDYNLFAQQMDKRCRWTVGDLFAGGGAAALGLWQAGIRTSWAIEKDSVAHALFKANMNERYAHTGGDADLSPAPPACDVHDLDVYEVLRGIIHGKAGCPLPYATRVLVATSTSLNMGNDASRLRARQSDVVHATLAAAKILQPEYVVLESPLCVLSSSADTATLMAFYSLASGFLDAGYAYNIQAVRACDYGVPNTRTHLMCVARRADVTMTSTQELFPKPIDARVCVREAIGDLPSISGPLACHENGGYRTYARKGTLCVYQKDMRDIVNNRPLRNHVFVSSDEHHHPSQSSQSSPSACEWQQIYTHTNVITMHPDPKQKRPLTVREYGRLWSFPDSFFFSAGITQHQINIIVASTPPLVLKHIAMALTDGDVPPAVDDAHPAPPAPAAAVCVCVADGKDDKKRGGGRKRPLEEADEKKDHREGGGGGSGGSKKAASDKNEDDVDVDVVDDDEPKRPIRARKNNKRKLPDSDIEEEDDEHEKKEAEKDSEKKKDKDKETPVAAAAAAAAAAPVPAAAGAASAAASGSAADGDDGVHDEDGLRMYVDIVPDGQRHGGHQDQAKEEEAADSTQDKKDNKGKDTQKADSKKVSPKPKAKSAPKAKPQAEAKKKTSGTKPDAKRQKKEKEEREGDHKRGQVQSSITQFFGKK</sequence>
<dbReference type="PANTHER" id="PTHR32387">
    <property type="entry name" value="WU:FJ29H11"/>
    <property type="match status" value="1"/>
</dbReference>
<feature type="compositionally biased region" description="Basic residues" evidence="4">
    <location>
        <begin position="2099"/>
        <end position="2108"/>
    </location>
</feature>
<dbReference type="Gene3D" id="3.30.565.10">
    <property type="entry name" value="Histidine kinase-like ATPase, C-terminal domain"/>
    <property type="match status" value="1"/>
</dbReference>
<evidence type="ECO:0000256" key="1">
    <source>
        <dbReference type="ARBA" id="ARBA00022603"/>
    </source>
</evidence>
<feature type="compositionally biased region" description="Low complexity" evidence="4">
    <location>
        <begin position="1114"/>
        <end position="1124"/>
    </location>
</feature>
<feature type="compositionally biased region" description="Basic residues" evidence="4">
    <location>
        <begin position="2758"/>
        <end position="2767"/>
    </location>
</feature>
<evidence type="ECO:0000256" key="3">
    <source>
        <dbReference type="PROSITE-ProRule" id="PRU01016"/>
    </source>
</evidence>
<dbReference type="SUPFAM" id="SSF53335">
    <property type="entry name" value="S-adenosyl-L-methionine-dependent methyltransferases"/>
    <property type="match status" value="1"/>
</dbReference>
<dbReference type="GO" id="GO:0032259">
    <property type="term" value="P:methylation"/>
    <property type="evidence" value="ECO:0007669"/>
    <property type="project" value="UniProtKB-KW"/>
</dbReference>
<dbReference type="InterPro" id="IPR001525">
    <property type="entry name" value="C5_MeTfrase"/>
</dbReference>
<comment type="similarity">
    <text evidence="3">Belongs to the class I-like SAM-binding methyltransferase superfamily. C5-methyltransferase family.</text>
</comment>
<name>A0A0G4FAZ0_VITBC</name>
<organism evidence="5 6">
    <name type="scientific">Vitrella brassicaformis (strain CCMP3155)</name>
    <dbReference type="NCBI Taxonomy" id="1169540"/>
    <lineage>
        <taxon>Eukaryota</taxon>
        <taxon>Sar</taxon>
        <taxon>Alveolata</taxon>
        <taxon>Colpodellida</taxon>
        <taxon>Vitrellaceae</taxon>
        <taxon>Vitrella</taxon>
    </lineage>
</organism>
<protein>
    <recommendedName>
        <fullName evidence="7">Protein NO VEIN C-terminal domain-containing protein</fullName>
    </recommendedName>
</protein>
<gene>
    <name evidence="5" type="ORF">Vbra_14856</name>
</gene>
<feature type="compositionally biased region" description="Basic and acidic residues" evidence="4">
    <location>
        <begin position="2700"/>
        <end position="2725"/>
    </location>
</feature>